<reference evidence="10" key="1">
    <citation type="journal article" date="2019" name="Int. J. Syst. Evol. Microbiol.">
        <title>The Global Catalogue of Microorganisms (GCM) 10K type strain sequencing project: providing services to taxonomists for standard genome sequencing and annotation.</title>
        <authorList>
            <consortium name="The Broad Institute Genomics Platform"/>
            <consortium name="The Broad Institute Genome Sequencing Center for Infectious Disease"/>
            <person name="Wu L."/>
            <person name="Ma J."/>
        </authorList>
    </citation>
    <scope>NUCLEOTIDE SEQUENCE [LARGE SCALE GENOMIC DNA]</scope>
    <source>
        <strain evidence="10">JCM 17442</strain>
    </source>
</reference>
<feature type="transmembrane region" description="Helical" evidence="8">
    <location>
        <begin position="324"/>
        <end position="342"/>
    </location>
</feature>
<dbReference type="InterPro" id="IPR018584">
    <property type="entry name" value="GT87"/>
</dbReference>
<evidence type="ECO:0000256" key="1">
    <source>
        <dbReference type="ARBA" id="ARBA00004651"/>
    </source>
</evidence>
<feature type="transmembrane region" description="Helical" evidence="8">
    <location>
        <begin position="105"/>
        <end position="127"/>
    </location>
</feature>
<organism evidence="9 10">
    <name type="scientific">Frondihabitans peucedani</name>
    <dbReference type="NCBI Taxonomy" id="598626"/>
    <lineage>
        <taxon>Bacteria</taxon>
        <taxon>Bacillati</taxon>
        <taxon>Actinomycetota</taxon>
        <taxon>Actinomycetes</taxon>
        <taxon>Micrococcales</taxon>
        <taxon>Microbacteriaceae</taxon>
        <taxon>Frondihabitans</taxon>
    </lineage>
</organism>
<comment type="similarity">
    <text evidence="7">Belongs to the glycosyltransferase 87 family.</text>
</comment>
<gene>
    <name evidence="9" type="ORF">GCM10022256_12580</name>
</gene>
<evidence type="ECO:0000256" key="5">
    <source>
        <dbReference type="ARBA" id="ARBA00022989"/>
    </source>
</evidence>
<feature type="transmembrane region" description="Helical" evidence="8">
    <location>
        <begin position="139"/>
        <end position="157"/>
    </location>
</feature>
<dbReference type="EMBL" id="BAABAU010000001">
    <property type="protein sequence ID" value="GAA4265646.1"/>
    <property type="molecule type" value="Genomic_DNA"/>
</dbReference>
<evidence type="ECO:0000256" key="3">
    <source>
        <dbReference type="ARBA" id="ARBA00022679"/>
    </source>
</evidence>
<feature type="transmembrane region" description="Helical" evidence="8">
    <location>
        <begin position="34"/>
        <end position="54"/>
    </location>
</feature>
<proteinExistence type="inferred from homology"/>
<feature type="transmembrane region" description="Helical" evidence="8">
    <location>
        <begin position="178"/>
        <end position="202"/>
    </location>
</feature>
<evidence type="ECO:0000256" key="7">
    <source>
        <dbReference type="ARBA" id="ARBA00024033"/>
    </source>
</evidence>
<evidence type="ECO:0000313" key="10">
    <source>
        <dbReference type="Proteomes" id="UP001501594"/>
    </source>
</evidence>
<name>A0ABP8E0I0_9MICO</name>
<feature type="transmembrane region" description="Helical" evidence="8">
    <location>
        <begin position="291"/>
        <end position="312"/>
    </location>
</feature>
<feature type="transmembrane region" description="Helical" evidence="8">
    <location>
        <begin position="373"/>
        <end position="394"/>
    </location>
</feature>
<keyword evidence="6 8" id="KW-0472">Membrane</keyword>
<evidence type="ECO:0000313" key="9">
    <source>
        <dbReference type="EMBL" id="GAA4265646.1"/>
    </source>
</evidence>
<sequence length="449" mass="48073">MTSRSPSLTAGASRAGRDRTAAEGWRAFRESPRVLWTALVVIHLAVFLLLLPMMRRGELGGDLPVYSNWATEALGGGIWPVFGYDWVYPAGALVPILLPRVFGPGLYTVVWLVLVAAANGIALQALIRRGRLLRTQTAAGWWVLTVGILAPVDLLRLEGFTAPMVVVGMLFLGSRPRIAGLLLAAATWIKVWPAAVIVAVIVASTRRWVVLATGAAVSAAITLAVVLGGGASHLDSFVNQQNGRPLQIEAPLSTPWLWMSMLGVAGARLFHDSTLITEEVTGPGDAWVVANGTWVMLGVMGALVVLLAIATWRLSRLVHPMGKEVDLVLVGALSLATAFIVFNKVGSPQYMLWLTPIVAVGLVLRPPDWRTPAILLLAVAVLTTLVFPTFYFALIALHPLVLILLAARNALLVVVLGWSVTKLWAAAFVAQPVPLGTRPFGTAVRNTSY</sequence>
<keyword evidence="4 8" id="KW-0812">Transmembrane</keyword>
<protein>
    <recommendedName>
        <fullName evidence="11">DUF2029 domain-containing protein</fullName>
    </recommendedName>
</protein>
<comment type="caution">
    <text evidence="9">The sequence shown here is derived from an EMBL/GenBank/DDBJ whole genome shotgun (WGS) entry which is preliminary data.</text>
</comment>
<feature type="transmembrane region" description="Helical" evidence="8">
    <location>
        <begin position="208"/>
        <end position="231"/>
    </location>
</feature>
<evidence type="ECO:0008006" key="11">
    <source>
        <dbReference type="Google" id="ProtNLM"/>
    </source>
</evidence>
<accession>A0ABP8E0I0</accession>
<evidence type="ECO:0000256" key="2">
    <source>
        <dbReference type="ARBA" id="ARBA00022475"/>
    </source>
</evidence>
<evidence type="ECO:0000256" key="6">
    <source>
        <dbReference type="ARBA" id="ARBA00023136"/>
    </source>
</evidence>
<keyword evidence="3" id="KW-0808">Transferase</keyword>
<dbReference type="Proteomes" id="UP001501594">
    <property type="component" value="Unassembled WGS sequence"/>
</dbReference>
<keyword evidence="2" id="KW-1003">Cell membrane</keyword>
<feature type="transmembrane region" description="Helical" evidence="8">
    <location>
        <begin position="400"/>
        <end position="420"/>
    </location>
</feature>
<dbReference type="Pfam" id="PF09594">
    <property type="entry name" value="GT87"/>
    <property type="match status" value="1"/>
</dbReference>
<keyword evidence="5 8" id="KW-1133">Transmembrane helix</keyword>
<dbReference type="RefSeq" id="WP_344794180.1">
    <property type="nucleotide sequence ID" value="NZ_BAABAU010000001.1"/>
</dbReference>
<keyword evidence="10" id="KW-1185">Reference proteome</keyword>
<comment type="subcellular location">
    <subcellularLocation>
        <location evidence="1">Cell membrane</location>
        <topology evidence="1">Multi-pass membrane protein</topology>
    </subcellularLocation>
</comment>
<evidence type="ECO:0000256" key="8">
    <source>
        <dbReference type="SAM" id="Phobius"/>
    </source>
</evidence>
<feature type="transmembrane region" description="Helical" evidence="8">
    <location>
        <begin position="348"/>
        <end position="366"/>
    </location>
</feature>
<evidence type="ECO:0000256" key="4">
    <source>
        <dbReference type="ARBA" id="ARBA00022692"/>
    </source>
</evidence>